<keyword evidence="7" id="KW-0067">ATP-binding</keyword>
<evidence type="ECO:0000256" key="9">
    <source>
        <dbReference type="ARBA" id="ARBA00023014"/>
    </source>
</evidence>
<dbReference type="GO" id="GO:0005524">
    <property type="term" value="F:ATP binding"/>
    <property type="evidence" value="ECO:0007669"/>
    <property type="project" value="UniProtKB-KW"/>
</dbReference>
<dbReference type="PANTHER" id="PTHR11472">
    <property type="entry name" value="DNA REPAIR DEAD HELICASE RAD3/XP-D SUBFAMILY MEMBER"/>
    <property type="match status" value="1"/>
</dbReference>
<dbReference type="Gene3D" id="3.40.50.300">
    <property type="entry name" value="P-loop containing nucleotide triphosphate hydrolases"/>
    <property type="match status" value="3"/>
</dbReference>
<dbReference type="GO" id="GO:0016818">
    <property type="term" value="F:hydrolase activity, acting on acid anhydrides, in phosphorus-containing anhydrides"/>
    <property type="evidence" value="ECO:0007669"/>
    <property type="project" value="InterPro"/>
</dbReference>
<feature type="compositionally biased region" description="Basic and acidic residues" evidence="11">
    <location>
        <begin position="206"/>
        <end position="222"/>
    </location>
</feature>
<keyword evidence="6 13" id="KW-0347">Helicase</keyword>
<dbReference type="SMART" id="SM00488">
    <property type="entry name" value="DEXDc2"/>
    <property type="match status" value="1"/>
</dbReference>
<feature type="compositionally biased region" description="Low complexity" evidence="11">
    <location>
        <begin position="183"/>
        <end position="201"/>
    </location>
</feature>
<dbReference type="InterPro" id="IPR006555">
    <property type="entry name" value="ATP-dep_Helicase_C"/>
</dbReference>
<evidence type="ECO:0000256" key="1">
    <source>
        <dbReference type="ARBA" id="ARBA00001966"/>
    </source>
</evidence>
<dbReference type="EMBL" id="LN714501">
    <property type="protein sequence ID" value="CEL77965.1"/>
    <property type="molecule type" value="Genomic_DNA"/>
</dbReference>
<evidence type="ECO:0000256" key="6">
    <source>
        <dbReference type="ARBA" id="ARBA00022806"/>
    </source>
</evidence>
<evidence type="ECO:0000256" key="7">
    <source>
        <dbReference type="ARBA" id="ARBA00022840"/>
    </source>
</evidence>
<organism evidence="13">
    <name type="scientific">Toxoplasma gondii (strain ATCC 50861 / VEG)</name>
    <dbReference type="NCBI Taxonomy" id="432359"/>
    <lineage>
        <taxon>Eukaryota</taxon>
        <taxon>Sar</taxon>
        <taxon>Alveolata</taxon>
        <taxon>Apicomplexa</taxon>
        <taxon>Conoidasida</taxon>
        <taxon>Coccidia</taxon>
        <taxon>Eucoccidiorida</taxon>
        <taxon>Eimeriorina</taxon>
        <taxon>Sarcocystidae</taxon>
        <taxon>Toxoplasma</taxon>
    </lineage>
</organism>
<feature type="compositionally biased region" description="Low complexity" evidence="11">
    <location>
        <begin position="644"/>
        <end position="656"/>
    </location>
</feature>
<dbReference type="GO" id="GO:0005634">
    <property type="term" value="C:nucleus"/>
    <property type="evidence" value="ECO:0007669"/>
    <property type="project" value="TreeGrafter"/>
</dbReference>
<feature type="compositionally biased region" description="Basic and acidic residues" evidence="11">
    <location>
        <begin position="150"/>
        <end position="182"/>
    </location>
</feature>
<dbReference type="GO" id="GO:0003678">
    <property type="term" value="F:DNA helicase activity"/>
    <property type="evidence" value="ECO:0007669"/>
    <property type="project" value="InterPro"/>
</dbReference>
<feature type="region of interest" description="Disordered" evidence="11">
    <location>
        <begin position="778"/>
        <end position="802"/>
    </location>
</feature>
<feature type="region of interest" description="Disordered" evidence="11">
    <location>
        <begin position="1154"/>
        <end position="1185"/>
    </location>
</feature>
<feature type="region of interest" description="Disordered" evidence="11">
    <location>
        <begin position="600"/>
        <end position="632"/>
    </location>
</feature>
<feature type="compositionally biased region" description="Basic and acidic residues" evidence="11">
    <location>
        <begin position="793"/>
        <end position="802"/>
    </location>
</feature>
<evidence type="ECO:0000256" key="4">
    <source>
        <dbReference type="ARBA" id="ARBA00022741"/>
    </source>
</evidence>
<feature type="compositionally biased region" description="Polar residues" evidence="11">
    <location>
        <begin position="262"/>
        <end position="279"/>
    </location>
</feature>
<evidence type="ECO:0000256" key="11">
    <source>
        <dbReference type="SAM" id="MobiDB-lite"/>
    </source>
</evidence>
<dbReference type="GO" id="GO:0051536">
    <property type="term" value="F:iron-sulfur cluster binding"/>
    <property type="evidence" value="ECO:0007669"/>
    <property type="project" value="UniProtKB-KW"/>
</dbReference>
<accession>A0A0F7VDF6</accession>
<evidence type="ECO:0000256" key="5">
    <source>
        <dbReference type="ARBA" id="ARBA00022801"/>
    </source>
</evidence>
<comment type="similarity">
    <text evidence="2">Belongs to the DEAD box helicase family. DEAH subfamily. DDX11/CHL1 sub-subfamily.</text>
</comment>
<feature type="compositionally biased region" description="Basic and acidic residues" evidence="11">
    <location>
        <begin position="1326"/>
        <end position="1354"/>
    </location>
</feature>
<evidence type="ECO:0000259" key="12">
    <source>
        <dbReference type="PROSITE" id="PS51193"/>
    </source>
</evidence>
<proteinExistence type="inferred from homology"/>
<evidence type="ECO:0000256" key="10">
    <source>
        <dbReference type="ARBA" id="ARBA00023235"/>
    </source>
</evidence>
<dbReference type="PROSITE" id="PS51193">
    <property type="entry name" value="HELICASE_ATP_BIND_2"/>
    <property type="match status" value="1"/>
</dbReference>
<evidence type="ECO:0000313" key="13">
    <source>
        <dbReference type="EMBL" id="CEL77965.1"/>
    </source>
</evidence>
<feature type="compositionally biased region" description="Low complexity" evidence="11">
    <location>
        <begin position="1357"/>
        <end position="1368"/>
    </location>
</feature>
<protein>
    <submittedName>
        <fullName evidence="13">Helicase, putative</fullName>
    </submittedName>
</protein>
<sequence length="1535" mass="168373">MEKVFSLPKSAGGCLKQAAGPGTQVSSPPHAGQTAASACFSFFDPYPVQRDFMAHVTAFLENPEKKFTMLEMPTGTGKTLALLASTLSWLEKNEEKLMVERMQTEDGRRETDRDNMDDTGPRRETKAPPAWIRAAYEAQQRATASGALQDEERRRKERLQRAEALRREMEEAEKETKKERETQAPAASTAAGSGQAAKAAATLWRRRQETYSKEVRKEKIKTEICASNREEEQEEEGQKMDVRREGKRRREDEWRGDVSSLPLVSTFSQANPSVSSSPGESEKKDNLRLQTEDPQEFLVDFSSLTMKTEGESDSLPVESDRKTVYAPRKTQVIIASRTHSQLRQYVEEIRRIQRAALSPSAASSSSVLCLGRSGRECGAADCPAGKSEREFADAGTPQPLLTRLQVAVLAGRDRLCVNPAARRQDSSTDARREEGVDRSGDIADACALLLDKGQCPFYARRSVLADLALTECMDIEDLTKAGCSPAVMGCPYFAAKEAAKEADVVLLPTSALLATREKEALEASLEGAVVAIDEAHHLPRLLASASSSSLESAILKDAVDGLSEYLATYQDRLHPKSTQALLQLLRFSKTLFDGLSSYRQSASPNSVPGSVFSSKIQQTPHEPPVSSSSSSSFSSSSFSSSSFSSSSFSSSSSSSSASRVNGWTADQEGEGDGEAGGAVCSRFPERTASAGCGPASEEEPFAVFSPSQFLRSFQLGDFALHELLVSLTHPKSQVCRKLRGFLMKRNTRRTHASEQEMRPASLGARRCVERRAEARTPFRSAAEALDGPGQARGGDKTKPEKHNARAGAFHSTCLYTLRAFLDALLAAGSEDKILLRFKVPPAGQLESLTEDGENIPGDGETQNAFAFSSVQVVCLDEGRSFRHLCRMKHEERLSSLAVRHDLCRHRGDETHSIISTEKLSFFEQNWYFLRSAARPLSTASPFCRVIFFLSPVACLFCRLFSLLFSLFADGTQWQRPSDTAPSSRVMGRLTVSSTTRQAIARARRACRQCILMGGTMEPRLRFSPLYAALPPSSIFPAFSGSHVIAKENLLLLPLERYHLCTFDSRFSERWRQKEQQEALLHLLVSGASALPPGQGLVVFFSSFSQLRAFSFFLHHQASPALRAAFQHACAHIFIESQDGERVALQRISSVASTSRSASAQSGDGENWAESKKRERADSAGIRGDSPERCQLLTRKGGVTYGRSGPLFEAYKRVLMGEAPSKTPGICLERETLASASSGTAERRGEKPTGLPESASTAASFHASTRECEPPKAALFCVMNGALSEGVNFHDSLARLLVLVGLPFPSIKDPEFQLRAAFFSSVLERTQRNADTHASVGEKRESDTTRVEKNVDKTDSGAARFRAAQTTAQENSVHGRGGNRSMDAEASTVRKLERKPRCAEPTPNGRTSYGLLHCLQTVNQTIGRAIRHSQDYAAVLLVDCRYTAKHIETLLSPWIREALDASRRATEESISPLARDWAEEDLCRDRFGTAKEGHSARPDIPDTCGGLTTRLAGFFKLMAEHEKLKCTSRDCVRACS</sequence>
<evidence type="ECO:0000256" key="8">
    <source>
        <dbReference type="ARBA" id="ARBA00023004"/>
    </source>
</evidence>
<keyword evidence="5" id="KW-0378">Hydrolase</keyword>
<feature type="region of interest" description="Disordered" evidence="11">
    <location>
        <begin position="1326"/>
        <end position="1405"/>
    </location>
</feature>
<feature type="compositionally biased region" description="Basic and acidic residues" evidence="11">
    <location>
        <begin position="280"/>
        <end position="291"/>
    </location>
</feature>
<dbReference type="InterPro" id="IPR045028">
    <property type="entry name" value="DinG/Rad3-like"/>
</dbReference>
<feature type="region of interest" description="Disordered" evidence="11">
    <location>
        <begin position="644"/>
        <end position="679"/>
    </location>
</feature>
<dbReference type="InterPro" id="IPR014013">
    <property type="entry name" value="Helic_SF1/SF2_ATP-bd_DinG/Rad3"/>
</dbReference>
<comment type="cofactor">
    <cofactor evidence="1">
        <name>[4Fe-4S] cluster</name>
        <dbReference type="ChEBI" id="CHEBI:49883"/>
    </cofactor>
</comment>
<dbReference type="GO" id="GO:0003677">
    <property type="term" value="F:DNA binding"/>
    <property type="evidence" value="ECO:0007669"/>
    <property type="project" value="InterPro"/>
</dbReference>
<feature type="region of interest" description="Disordered" evidence="11">
    <location>
        <begin position="102"/>
        <end position="292"/>
    </location>
</feature>
<keyword evidence="4" id="KW-0547">Nucleotide-binding</keyword>
<keyword evidence="3" id="KW-0479">Metal-binding</keyword>
<feature type="compositionally biased region" description="Polar residues" evidence="11">
    <location>
        <begin position="600"/>
        <end position="620"/>
    </location>
</feature>
<feature type="compositionally biased region" description="Basic and acidic residues" evidence="11">
    <location>
        <begin position="1387"/>
        <end position="1397"/>
    </location>
</feature>
<dbReference type="SMART" id="SM00491">
    <property type="entry name" value="HELICc2"/>
    <property type="match status" value="1"/>
</dbReference>
<dbReference type="SUPFAM" id="SSF52540">
    <property type="entry name" value="P-loop containing nucleoside triphosphate hydrolases"/>
    <property type="match status" value="1"/>
</dbReference>
<gene>
    <name evidence="13" type="ORF">BN1205_038300</name>
</gene>
<dbReference type="PANTHER" id="PTHR11472:SF41">
    <property type="entry name" value="ATP-DEPENDENT DNA HELICASE DDX11-RELATED"/>
    <property type="match status" value="1"/>
</dbReference>
<dbReference type="GO" id="GO:0046872">
    <property type="term" value="F:metal ion binding"/>
    <property type="evidence" value="ECO:0007669"/>
    <property type="project" value="UniProtKB-KW"/>
</dbReference>
<feature type="compositionally biased region" description="Basic and acidic residues" evidence="11">
    <location>
        <begin position="102"/>
        <end position="126"/>
    </location>
</feature>
<dbReference type="InterPro" id="IPR010614">
    <property type="entry name" value="RAD3-like_helicase_DEAD"/>
</dbReference>
<evidence type="ECO:0000256" key="3">
    <source>
        <dbReference type="ARBA" id="ARBA00022723"/>
    </source>
</evidence>
<dbReference type="InterPro" id="IPR027417">
    <property type="entry name" value="P-loop_NTPase"/>
</dbReference>
<feature type="domain" description="Helicase ATP-binding" evidence="12">
    <location>
        <begin position="35"/>
        <end position="585"/>
    </location>
</feature>
<dbReference type="InterPro" id="IPR006554">
    <property type="entry name" value="Helicase-like_DEXD_c2"/>
</dbReference>
<name>A0A0F7VDF6_TOXGV</name>
<dbReference type="Pfam" id="PF06733">
    <property type="entry name" value="DEAD_2"/>
    <property type="match status" value="1"/>
</dbReference>
<evidence type="ECO:0000256" key="2">
    <source>
        <dbReference type="ARBA" id="ARBA00008435"/>
    </source>
</evidence>
<feature type="compositionally biased region" description="Basic and acidic residues" evidence="11">
    <location>
        <begin position="1168"/>
        <end position="1177"/>
    </location>
</feature>
<dbReference type="Pfam" id="PF13307">
    <property type="entry name" value="Helicase_C_2"/>
    <property type="match status" value="2"/>
</dbReference>
<dbReference type="GO" id="GO:0034085">
    <property type="term" value="P:establishment of sister chromatid cohesion"/>
    <property type="evidence" value="ECO:0007669"/>
    <property type="project" value="TreeGrafter"/>
</dbReference>
<feature type="compositionally biased region" description="Basic and acidic residues" evidence="11">
    <location>
        <begin position="236"/>
        <end position="256"/>
    </location>
</feature>
<keyword evidence="10" id="KW-0413">Isomerase</keyword>
<feature type="region of interest" description="Disordered" evidence="11">
    <location>
        <begin position="1233"/>
        <end position="1253"/>
    </location>
</feature>
<keyword evidence="9" id="KW-0411">Iron-sulfur</keyword>
<dbReference type="GO" id="GO:0006139">
    <property type="term" value="P:nucleobase-containing compound metabolic process"/>
    <property type="evidence" value="ECO:0007669"/>
    <property type="project" value="InterPro"/>
</dbReference>
<keyword evidence="8" id="KW-0408">Iron</keyword>
<reference evidence="13" key="1">
    <citation type="journal article" date="2015" name="PLoS ONE">
        <title>Comprehensive Evaluation of Toxoplasma gondii VEG and Neospora caninum LIV Genomes with Tachyzoite Stage Transcriptome and Proteome Defines Novel Transcript Features.</title>
        <authorList>
            <person name="Ramaprasad A."/>
            <person name="Mourier T."/>
            <person name="Naeem R."/>
            <person name="Malas T.B."/>
            <person name="Moussa E."/>
            <person name="Panigrahi A."/>
            <person name="Vermont S.J."/>
            <person name="Otto T.D."/>
            <person name="Wastling J."/>
            <person name="Pain A."/>
        </authorList>
    </citation>
    <scope>NUCLEOTIDE SEQUENCE</scope>
    <source>
        <strain evidence="13">VEG</strain>
    </source>
</reference>